<reference evidence="7" key="1">
    <citation type="submission" date="2014-05" db="EMBL/GenBank/DDBJ databases">
        <title>The transcriptome of the halophilic microalga Tetraselmis sp. GSL018 isolated from the Great Salt Lake, Utah.</title>
        <authorList>
            <person name="Jinkerson R.E."/>
            <person name="D'Adamo S."/>
            <person name="Posewitz M.C."/>
        </authorList>
    </citation>
    <scope>NUCLEOTIDE SEQUENCE</scope>
    <source>
        <strain evidence="7">GSL018</strain>
    </source>
</reference>
<evidence type="ECO:0000259" key="5">
    <source>
        <dbReference type="Pfam" id="PF03016"/>
    </source>
</evidence>
<dbReference type="EMBL" id="GBEZ01019712">
    <property type="protein sequence ID" value="JAC66879.1"/>
    <property type="molecule type" value="Transcribed_RNA"/>
</dbReference>
<feature type="domain" description="Exostosin GT47" evidence="5">
    <location>
        <begin position="113"/>
        <end position="408"/>
    </location>
</feature>
<evidence type="ECO:0000256" key="4">
    <source>
        <dbReference type="SAM" id="SignalP"/>
    </source>
</evidence>
<feature type="signal peptide" evidence="4">
    <location>
        <begin position="1"/>
        <end position="34"/>
    </location>
</feature>
<protein>
    <submittedName>
        <fullName evidence="7">Exostosin-like glycosyltransferase</fullName>
    </submittedName>
</protein>
<gene>
    <name evidence="7" type="ORF">TSPGSL018_12568</name>
    <name evidence="6" type="ORF">TSPGSL018_17908</name>
</gene>
<name>A0A061R7X8_9CHLO</name>
<dbReference type="InterPro" id="IPR004263">
    <property type="entry name" value="Exostosin"/>
</dbReference>
<keyword evidence="3" id="KW-0333">Golgi apparatus</keyword>
<keyword evidence="7" id="KW-0808">Transferase</keyword>
<dbReference type="GO" id="GO:0016757">
    <property type="term" value="F:glycosyltransferase activity"/>
    <property type="evidence" value="ECO:0007669"/>
    <property type="project" value="InterPro"/>
</dbReference>
<dbReference type="InterPro" id="IPR040911">
    <property type="entry name" value="Exostosin_GT47"/>
</dbReference>
<dbReference type="EMBL" id="GBEZ01022206">
    <property type="protein sequence ID" value="JAC64618.1"/>
    <property type="molecule type" value="Transcribed_RNA"/>
</dbReference>
<accession>A0A061R7X8</accession>
<organism evidence="7">
    <name type="scientific">Tetraselmis sp. GSL018</name>
    <dbReference type="NCBI Taxonomy" id="582737"/>
    <lineage>
        <taxon>Eukaryota</taxon>
        <taxon>Viridiplantae</taxon>
        <taxon>Chlorophyta</taxon>
        <taxon>core chlorophytes</taxon>
        <taxon>Chlorodendrophyceae</taxon>
        <taxon>Chlorodendrales</taxon>
        <taxon>Chlorodendraceae</taxon>
        <taxon>Tetraselmis</taxon>
    </lineage>
</organism>
<proteinExistence type="inferred from homology"/>
<dbReference type="Pfam" id="PF03016">
    <property type="entry name" value="Exostosin_GT47"/>
    <property type="match status" value="1"/>
</dbReference>
<evidence type="ECO:0000313" key="7">
    <source>
        <dbReference type="EMBL" id="JAC66879.1"/>
    </source>
</evidence>
<evidence type="ECO:0000313" key="6">
    <source>
        <dbReference type="EMBL" id="JAC64618.1"/>
    </source>
</evidence>
<dbReference type="PANTHER" id="PTHR11062">
    <property type="entry name" value="EXOSTOSIN HEPARAN SULFATE GLYCOSYLTRANSFERASE -RELATED"/>
    <property type="match status" value="1"/>
</dbReference>
<evidence type="ECO:0000256" key="1">
    <source>
        <dbReference type="ARBA" id="ARBA00004323"/>
    </source>
</evidence>
<evidence type="ECO:0000256" key="3">
    <source>
        <dbReference type="ARBA" id="ARBA00023034"/>
    </source>
</evidence>
<dbReference type="PANTHER" id="PTHR11062:SF376">
    <property type="entry name" value="EXOSTOSIN FAMILY PROTEIN"/>
    <property type="match status" value="1"/>
</dbReference>
<comment type="similarity">
    <text evidence="2">Belongs to the glycosyltransferase 47 family.</text>
</comment>
<dbReference type="AlphaFoldDB" id="A0A061R7X8"/>
<dbReference type="GO" id="GO:0000139">
    <property type="term" value="C:Golgi membrane"/>
    <property type="evidence" value="ECO:0007669"/>
    <property type="project" value="UniProtKB-SubCell"/>
</dbReference>
<sequence length="462" mass="51315">MGSIVFTMRTQAPSALLRYLALLLLLGGKPLSAAIENSGRLHRRHGRGADRNAEPGRVISWPHSQAADKEPPRTREQRVLVNLLETSNTFAENQDEDPGSNATSGSAAGRPFPQVFIYELRQACESVGIYSLERTLPLHLRQTPYYTADIASADLFLVPAQPYCNRPEGSVTSAEYIERVLEEEVRPLGRWDALRHRHVWVFSADHGFCGTGGKGIAGVPAIRDSIILSHWGLTHPENAVQLNQAATRTFSQPTGPDALPCHVPGKDLVVPPDLNFRALPHGCEGLGQRDIQLLFYGSSGLGKAHQGLHYSHGVRQAAFLMFGDRSKYPNFRFYESGGTPEDMYRARFCLAPSGGGFGNRLYFIMAHGCIPVIIQPDIAQPWEELLDYDGFAVVLEQHTMHRLPRMLDEIESKTGLLQKMQAEVCRVAPYFSWEWNGARGKAMEALMQVLASRIRGKHVTRV</sequence>
<keyword evidence="4" id="KW-0732">Signal</keyword>
<evidence type="ECO:0000256" key="2">
    <source>
        <dbReference type="ARBA" id="ARBA00010271"/>
    </source>
</evidence>
<comment type="subcellular location">
    <subcellularLocation>
        <location evidence="1">Golgi apparatus membrane</location>
        <topology evidence="1">Single-pass type II membrane protein</topology>
    </subcellularLocation>
</comment>
<feature type="chain" id="PRO_5007370763" evidence="4">
    <location>
        <begin position="35"/>
        <end position="462"/>
    </location>
</feature>